<reference evidence="1" key="1">
    <citation type="submission" date="2021-02" db="EMBL/GenBank/DDBJ databases">
        <authorList>
            <person name="Bekaert M."/>
        </authorList>
    </citation>
    <scope>NUCLEOTIDE SEQUENCE</scope>
    <source>
        <strain evidence="1">IoA-00</strain>
    </source>
</reference>
<accession>A0A7R8CFN8</accession>
<sequence>MNITNSNPVIRPKTSILDKSPQSWEARSIFISIRSPLLRNCSVLSVPKLDCIRTTKPFARPGWEIGARCLDLILIRDRPSAKREIKLLNVLLTVKVHTLEGSFWEGG</sequence>
<evidence type="ECO:0000313" key="1">
    <source>
        <dbReference type="EMBL" id="CAF2802862.1"/>
    </source>
</evidence>
<gene>
    <name evidence="1" type="ORF">LSAA_2836</name>
</gene>
<organism evidence="1 2">
    <name type="scientific">Lepeophtheirus salmonis</name>
    <name type="common">Salmon louse</name>
    <name type="synonym">Caligus salmonis</name>
    <dbReference type="NCBI Taxonomy" id="72036"/>
    <lineage>
        <taxon>Eukaryota</taxon>
        <taxon>Metazoa</taxon>
        <taxon>Ecdysozoa</taxon>
        <taxon>Arthropoda</taxon>
        <taxon>Crustacea</taxon>
        <taxon>Multicrustacea</taxon>
        <taxon>Hexanauplia</taxon>
        <taxon>Copepoda</taxon>
        <taxon>Siphonostomatoida</taxon>
        <taxon>Caligidae</taxon>
        <taxon>Lepeophtheirus</taxon>
    </lineage>
</organism>
<name>A0A7R8CFN8_LEPSM</name>
<dbReference type="EMBL" id="HG994590">
    <property type="protein sequence ID" value="CAF2802862.1"/>
    <property type="molecule type" value="Genomic_DNA"/>
</dbReference>
<keyword evidence="2" id="KW-1185">Reference proteome</keyword>
<dbReference type="AlphaFoldDB" id="A0A7R8CFN8"/>
<proteinExistence type="predicted"/>
<dbReference type="OrthoDB" id="10254842at2759"/>
<dbReference type="Proteomes" id="UP000675881">
    <property type="component" value="Chromosome 11"/>
</dbReference>
<evidence type="ECO:0000313" key="2">
    <source>
        <dbReference type="Proteomes" id="UP000675881"/>
    </source>
</evidence>
<protein>
    <submittedName>
        <fullName evidence="1">TRAPPC5</fullName>
    </submittedName>
</protein>